<accession>A0A1X7HTZ9</accession>
<name>A0A1X7HTZ9_9BACL</name>
<keyword evidence="1" id="KW-0946">Virion</keyword>
<dbReference type="Pfam" id="PF08757">
    <property type="entry name" value="CotH"/>
    <property type="match status" value="1"/>
</dbReference>
<organism evidence="1 2">
    <name type="scientific">Paenibacillus uliginis N3/975</name>
    <dbReference type="NCBI Taxonomy" id="1313296"/>
    <lineage>
        <taxon>Bacteria</taxon>
        <taxon>Bacillati</taxon>
        <taxon>Bacillota</taxon>
        <taxon>Bacilli</taxon>
        <taxon>Bacillales</taxon>
        <taxon>Paenibacillaceae</taxon>
        <taxon>Paenibacillus</taxon>
    </lineage>
</organism>
<dbReference type="STRING" id="1313296.SAMN05661091_5849"/>
<keyword evidence="1" id="KW-0167">Capsid protein</keyword>
<gene>
    <name evidence="1" type="ORF">SAMN05661091_5849</name>
</gene>
<keyword evidence="2" id="KW-1185">Reference proteome</keyword>
<sequence length="349" mass="41552">MGLPVYQVFINNKEFELLKSDIWSDSFVQAQMLHGRKRVPIRIRYRGGHTREYPKKSYEIRTSSRTYHFNAEYDDPSMMRNALSFRFFESINVPSPGTKHCVLYINNKIAGVYLQIEGVKTPFFHRRGIPVRSIIYAVNDNADFTDKRLSKKSYFSGYSLIKGGERDRAKLSQFIRAIHVHEGEELQRYLERHLDINNFLRWLSGAVLTGNYDGFNQNYTLFEHRSRRVYRMIPWDYEGTWGRNCYGKLVDSNLVKIHGYNKLTEKVLSYKAYRQQYKNLLTNLLDTVFTVRRQLPIVYRMYNNIADDVYKDPNQKWSNKIFDGEPDTIRHYIENRRQDISDQLRRLDS</sequence>
<evidence type="ECO:0000313" key="1">
    <source>
        <dbReference type="EMBL" id="SMF92489.1"/>
    </source>
</evidence>
<evidence type="ECO:0000313" key="2">
    <source>
        <dbReference type="Proteomes" id="UP000192940"/>
    </source>
</evidence>
<dbReference type="RefSeq" id="WP_244562883.1">
    <property type="nucleotide sequence ID" value="NZ_LT840184.1"/>
</dbReference>
<protein>
    <submittedName>
        <fullName evidence="1">Spore coat protein H</fullName>
    </submittedName>
</protein>
<dbReference type="Proteomes" id="UP000192940">
    <property type="component" value="Chromosome I"/>
</dbReference>
<reference evidence="1 2" key="1">
    <citation type="submission" date="2017-04" db="EMBL/GenBank/DDBJ databases">
        <authorList>
            <person name="Afonso C.L."/>
            <person name="Miller P.J."/>
            <person name="Scott M.A."/>
            <person name="Spackman E."/>
            <person name="Goraichik I."/>
            <person name="Dimitrov K.M."/>
            <person name="Suarez D.L."/>
            <person name="Swayne D.E."/>
        </authorList>
    </citation>
    <scope>NUCLEOTIDE SEQUENCE [LARGE SCALE GENOMIC DNA]</scope>
    <source>
        <strain evidence="1 2">N3/975</strain>
    </source>
</reference>
<dbReference type="AlphaFoldDB" id="A0A1X7HTZ9"/>
<dbReference type="PANTHER" id="PTHR40050">
    <property type="entry name" value="INNER SPORE COAT PROTEIN H"/>
    <property type="match status" value="1"/>
</dbReference>
<dbReference type="PANTHER" id="PTHR40050:SF1">
    <property type="entry name" value="INNER SPORE COAT PROTEIN H"/>
    <property type="match status" value="1"/>
</dbReference>
<dbReference type="InterPro" id="IPR014867">
    <property type="entry name" value="Spore_coat_CotH_CotH2/3/7"/>
</dbReference>
<dbReference type="PROSITE" id="PS51996">
    <property type="entry name" value="TR_MART"/>
    <property type="match status" value="1"/>
</dbReference>
<proteinExistence type="predicted"/>
<dbReference type="EMBL" id="LT840184">
    <property type="protein sequence ID" value="SMF92489.1"/>
    <property type="molecule type" value="Genomic_DNA"/>
</dbReference>